<evidence type="ECO:0000313" key="1">
    <source>
        <dbReference type="EMBL" id="MBX23193.1"/>
    </source>
</evidence>
<dbReference type="EMBL" id="GGEC01042709">
    <property type="protein sequence ID" value="MBX23193.1"/>
    <property type="molecule type" value="Transcribed_RNA"/>
</dbReference>
<dbReference type="AlphaFoldDB" id="A0A2P2LYZ3"/>
<proteinExistence type="predicted"/>
<protein>
    <submittedName>
        <fullName evidence="1">Uncharacterized protein MANES_03G089800</fullName>
    </submittedName>
</protein>
<organism evidence="1">
    <name type="scientific">Rhizophora mucronata</name>
    <name type="common">Asiatic mangrove</name>
    <dbReference type="NCBI Taxonomy" id="61149"/>
    <lineage>
        <taxon>Eukaryota</taxon>
        <taxon>Viridiplantae</taxon>
        <taxon>Streptophyta</taxon>
        <taxon>Embryophyta</taxon>
        <taxon>Tracheophyta</taxon>
        <taxon>Spermatophyta</taxon>
        <taxon>Magnoliopsida</taxon>
        <taxon>eudicotyledons</taxon>
        <taxon>Gunneridae</taxon>
        <taxon>Pentapetalae</taxon>
        <taxon>rosids</taxon>
        <taxon>fabids</taxon>
        <taxon>Malpighiales</taxon>
        <taxon>Rhizophoraceae</taxon>
        <taxon>Rhizophora</taxon>
    </lineage>
</organism>
<reference evidence="1" key="1">
    <citation type="submission" date="2018-02" db="EMBL/GenBank/DDBJ databases">
        <title>Rhizophora mucronata_Transcriptome.</title>
        <authorList>
            <person name="Meera S.P."/>
            <person name="Sreeshan A."/>
            <person name="Augustine A."/>
        </authorList>
    </citation>
    <scope>NUCLEOTIDE SEQUENCE</scope>
    <source>
        <tissue evidence="1">Leaf</tissue>
    </source>
</reference>
<accession>A0A2P2LYZ3</accession>
<name>A0A2P2LYZ3_RHIMU</name>
<sequence>MEHGSINMPVLSWSVSIKRIQLNRNTLRSLICSICPCMHENDTLVPLADSNFVITVSVTYPLADNVNALEIKTISIVLDESSYSNSRSIFVSISTGYPNGPPMMAASSIVTLYLLALDLTNVPVMENLSPSKMSTRNFNCPFFLTI</sequence>